<dbReference type="AlphaFoldDB" id="A0A8R1I3D2"/>
<organism evidence="2 3">
    <name type="scientific">Caenorhabditis japonica</name>
    <dbReference type="NCBI Taxonomy" id="281687"/>
    <lineage>
        <taxon>Eukaryota</taxon>
        <taxon>Metazoa</taxon>
        <taxon>Ecdysozoa</taxon>
        <taxon>Nematoda</taxon>
        <taxon>Chromadorea</taxon>
        <taxon>Rhabditida</taxon>
        <taxon>Rhabditina</taxon>
        <taxon>Rhabditomorpha</taxon>
        <taxon>Rhabditoidea</taxon>
        <taxon>Rhabditidae</taxon>
        <taxon>Peloderinae</taxon>
        <taxon>Caenorhabditis</taxon>
    </lineage>
</organism>
<dbReference type="SUPFAM" id="SSF54427">
    <property type="entry name" value="NTF2-like"/>
    <property type="match status" value="1"/>
</dbReference>
<name>A0A8R1I3D2_CAEJA</name>
<evidence type="ECO:0000259" key="1">
    <source>
        <dbReference type="Pfam" id="PF14534"/>
    </source>
</evidence>
<dbReference type="Pfam" id="PF14534">
    <property type="entry name" value="DUF4440"/>
    <property type="match status" value="1"/>
</dbReference>
<reference evidence="2" key="2">
    <citation type="submission" date="2022-06" db="UniProtKB">
        <authorList>
            <consortium name="EnsemblMetazoa"/>
        </authorList>
    </citation>
    <scope>IDENTIFICATION</scope>
    <source>
        <strain evidence="2">DF5081</strain>
    </source>
</reference>
<feature type="domain" description="DUF4440" evidence="1">
    <location>
        <begin position="8"/>
        <end position="112"/>
    </location>
</feature>
<proteinExistence type="predicted"/>
<dbReference type="Gene3D" id="3.10.450.50">
    <property type="match status" value="1"/>
</dbReference>
<reference evidence="3" key="1">
    <citation type="submission" date="2010-08" db="EMBL/GenBank/DDBJ databases">
        <authorList>
            <consortium name="Caenorhabditis japonica Sequencing Consortium"/>
            <person name="Wilson R.K."/>
        </authorList>
    </citation>
    <scope>NUCLEOTIDE SEQUENCE [LARGE SCALE GENOMIC DNA]</scope>
    <source>
        <strain evidence="3">DF5081</strain>
    </source>
</reference>
<dbReference type="InterPro" id="IPR027843">
    <property type="entry name" value="DUF4440"/>
</dbReference>
<dbReference type="InterPro" id="IPR032710">
    <property type="entry name" value="NTF2-like_dom_sf"/>
</dbReference>
<evidence type="ECO:0000313" key="2">
    <source>
        <dbReference type="EnsemblMetazoa" id="CJA18098.1"/>
    </source>
</evidence>
<keyword evidence="3" id="KW-1185">Reference proteome</keyword>
<dbReference type="OMA" id="FIGPLHD"/>
<dbReference type="Proteomes" id="UP000005237">
    <property type="component" value="Unassembled WGS sequence"/>
</dbReference>
<dbReference type="EnsemblMetazoa" id="CJA18098.1">
    <property type="protein sequence ID" value="CJA18098.1"/>
    <property type="gene ID" value="WBGene00137303"/>
</dbReference>
<accession>A0A8R1I3D2</accession>
<evidence type="ECO:0000313" key="3">
    <source>
        <dbReference type="Proteomes" id="UP000005237"/>
    </source>
</evidence>
<sequence>MSKEEFQKLHDEMRALRTAGNHDEFAKKFAAKGAIFIGPLHDPVDADGAVKLAKNEKMAALLKAEFDVKLDEVTQVGETVVTRCTINAKLPTGEKSGWTLTVWVKEGGAWKIRYTCATFKSQIPGQ</sequence>
<protein>
    <submittedName>
        <fullName evidence="2">DUF4440 domain-containing protein</fullName>
    </submittedName>
</protein>